<feature type="compositionally biased region" description="Low complexity" evidence="1">
    <location>
        <begin position="112"/>
        <end position="124"/>
    </location>
</feature>
<dbReference type="EMBL" id="LFJN01000057">
    <property type="protein sequence ID" value="KPI34551.1"/>
    <property type="molecule type" value="Genomic_DNA"/>
</dbReference>
<sequence>MAAVQLPSFEKVNMLGTFQQSRHHAAATTYVDRREQHLDGVRALSPYVYHRAYAMDSPASRPPQDLTFVSMTGPTLNESSAKAMRAHTTRANFRKRRHRLVQEYLDQKAKSAPPGTGMATPTTPDTRPPQVLSGIMLKDDASLINYLTHEMEKLYPATGRVGGDQSSSRMHSHWVSLLSDPAMRNVSLYFATQVYMERLRLHTEQFLVSAAKGTALQSLGDRLNGFSGECPDSLIAAILTLTVLDQVLGNISGWQIHLSGLIQIVAARSQDATQSATVSWTDDVIARAVMQGLLLFDRHDPSLMPWVESTGVFDTCFSAPGKEAAYLILLVARRLNAAQSGCVRTGTHFTADIPQPESMMEALNEAIDLSRKGYSREAYLTALALSMKLSLAAMLPTDPAADDSTVTAVSQLLDAVQAYEVDCPFAGLILCSSLGLRLWQSIMGAISASEPTTKQTFVRRLGPICDAMGIQSWEDATSVLQKLFWVPSILDAAGHRVYLEVRQASSGSGT</sequence>
<evidence type="ECO:0000256" key="1">
    <source>
        <dbReference type="SAM" id="MobiDB-lite"/>
    </source>
</evidence>
<evidence type="ECO:0000313" key="2">
    <source>
        <dbReference type="EMBL" id="KPI34551.1"/>
    </source>
</evidence>
<dbReference type="PANTHER" id="PTHR37540:SF10">
    <property type="entry name" value="SIGMA-70 REGION 2 FAMILY PROTEIN"/>
    <property type="match status" value="1"/>
</dbReference>
<evidence type="ECO:0000313" key="3">
    <source>
        <dbReference type="Proteomes" id="UP000038010"/>
    </source>
</evidence>
<dbReference type="PANTHER" id="PTHR37540">
    <property type="entry name" value="TRANSCRIPTION FACTOR (ACR-2), PUTATIVE-RELATED-RELATED"/>
    <property type="match status" value="1"/>
</dbReference>
<reference evidence="2 3" key="1">
    <citation type="submission" date="2015-06" db="EMBL/GenBank/DDBJ databases">
        <title>Draft genome of the ant-associated black yeast Phialophora attae CBS 131958.</title>
        <authorList>
            <person name="Moreno L.F."/>
            <person name="Stielow B.J."/>
            <person name="de Hoog S."/>
            <person name="Vicente V.A."/>
            <person name="Weiss V.A."/>
            <person name="de Vries M."/>
            <person name="Cruz L.M."/>
            <person name="Souza E.M."/>
        </authorList>
    </citation>
    <scope>NUCLEOTIDE SEQUENCE [LARGE SCALE GENOMIC DNA]</scope>
    <source>
        <strain evidence="2 3">CBS 131958</strain>
    </source>
</reference>
<dbReference type="AlphaFoldDB" id="A0A0N0NHD1"/>
<dbReference type="VEuPathDB" id="FungiDB:AB675_7403"/>
<dbReference type="Proteomes" id="UP000038010">
    <property type="component" value="Unassembled WGS sequence"/>
</dbReference>
<comment type="caution">
    <text evidence="2">The sequence shown here is derived from an EMBL/GenBank/DDBJ whole genome shotgun (WGS) entry which is preliminary data.</text>
</comment>
<organism evidence="2 3">
    <name type="scientific">Cyphellophora attinorum</name>
    <dbReference type="NCBI Taxonomy" id="1664694"/>
    <lineage>
        <taxon>Eukaryota</taxon>
        <taxon>Fungi</taxon>
        <taxon>Dikarya</taxon>
        <taxon>Ascomycota</taxon>
        <taxon>Pezizomycotina</taxon>
        <taxon>Eurotiomycetes</taxon>
        <taxon>Chaetothyriomycetidae</taxon>
        <taxon>Chaetothyriales</taxon>
        <taxon>Cyphellophoraceae</taxon>
        <taxon>Cyphellophora</taxon>
    </lineage>
</organism>
<gene>
    <name evidence="2" type="ORF">AB675_7403</name>
</gene>
<dbReference type="OrthoDB" id="4158087at2759"/>
<name>A0A0N0NHD1_9EURO</name>
<dbReference type="GeneID" id="28739650"/>
<dbReference type="RefSeq" id="XP_017994514.1">
    <property type="nucleotide sequence ID" value="XM_018147770.1"/>
</dbReference>
<proteinExistence type="predicted"/>
<keyword evidence="3" id="KW-1185">Reference proteome</keyword>
<protein>
    <submittedName>
        <fullName evidence="2">Uncharacterized protein</fullName>
    </submittedName>
</protein>
<accession>A0A0N0NHD1</accession>
<feature type="region of interest" description="Disordered" evidence="1">
    <location>
        <begin position="108"/>
        <end position="129"/>
    </location>
</feature>